<feature type="domain" description="Urocanase N-terminal" evidence="1">
    <location>
        <begin position="7"/>
        <end position="113"/>
    </location>
</feature>
<organism evidence="2 3">
    <name type="scientific">Jiangella aurantiaca</name>
    <dbReference type="NCBI Taxonomy" id="2530373"/>
    <lineage>
        <taxon>Bacteria</taxon>
        <taxon>Bacillati</taxon>
        <taxon>Actinomycetota</taxon>
        <taxon>Actinomycetes</taxon>
        <taxon>Jiangellales</taxon>
        <taxon>Jiangellaceae</taxon>
        <taxon>Jiangella</taxon>
    </lineage>
</organism>
<dbReference type="EC" id="4.2.1.49" evidence="2"/>
<dbReference type="EMBL" id="SMLB01000102">
    <property type="protein sequence ID" value="TDD63668.1"/>
    <property type="molecule type" value="Genomic_DNA"/>
</dbReference>
<feature type="non-terminal residue" evidence="2">
    <location>
        <position position="113"/>
    </location>
</feature>
<dbReference type="AlphaFoldDB" id="A0A4R4ZWK8"/>
<sequence>MSGPRPVRAPRGRQLTALGWPQEAALRMLQNNLDPEVAEHPDELVVYGGTGKAARDWPSFDALVRTLTTLGGDETMLVQSGRPVGVLRTHEWAPRVLIANSNLVGDWATWEEF</sequence>
<evidence type="ECO:0000313" key="2">
    <source>
        <dbReference type="EMBL" id="TDD63668.1"/>
    </source>
</evidence>
<dbReference type="Proteomes" id="UP000295217">
    <property type="component" value="Unassembled WGS sequence"/>
</dbReference>
<protein>
    <submittedName>
        <fullName evidence="2">Urocanate hydratase</fullName>
        <ecNumber evidence="2">4.2.1.49</ecNumber>
    </submittedName>
</protein>
<dbReference type="InterPro" id="IPR023637">
    <property type="entry name" value="Urocanase-like"/>
</dbReference>
<dbReference type="PANTHER" id="PTHR12216:SF4">
    <property type="entry name" value="UROCANATE HYDRATASE"/>
    <property type="match status" value="1"/>
</dbReference>
<dbReference type="InterPro" id="IPR035400">
    <property type="entry name" value="Urocanase_N"/>
</dbReference>
<evidence type="ECO:0000259" key="1">
    <source>
        <dbReference type="Pfam" id="PF17391"/>
    </source>
</evidence>
<dbReference type="GO" id="GO:0006548">
    <property type="term" value="P:L-histidine catabolic process"/>
    <property type="evidence" value="ECO:0007669"/>
    <property type="project" value="TreeGrafter"/>
</dbReference>
<keyword evidence="2" id="KW-0456">Lyase</keyword>
<comment type="caution">
    <text evidence="2">The sequence shown here is derived from an EMBL/GenBank/DDBJ whole genome shotgun (WGS) entry which is preliminary data.</text>
</comment>
<evidence type="ECO:0000313" key="3">
    <source>
        <dbReference type="Proteomes" id="UP000295217"/>
    </source>
</evidence>
<proteinExistence type="predicted"/>
<dbReference type="SUPFAM" id="SSF111326">
    <property type="entry name" value="Urocanase"/>
    <property type="match status" value="1"/>
</dbReference>
<name>A0A4R4ZWK8_9ACTN</name>
<dbReference type="InterPro" id="IPR036190">
    <property type="entry name" value="Urocanase_sf"/>
</dbReference>
<accession>A0A4R4ZWK8</accession>
<dbReference type="Pfam" id="PF17391">
    <property type="entry name" value="Urocanase_N"/>
    <property type="match status" value="1"/>
</dbReference>
<dbReference type="PANTHER" id="PTHR12216">
    <property type="entry name" value="UROCANATE HYDRATASE"/>
    <property type="match status" value="1"/>
</dbReference>
<dbReference type="Gene3D" id="3.40.1770.10">
    <property type="entry name" value="Urocanase superfamily"/>
    <property type="match status" value="1"/>
</dbReference>
<dbReference type="GO" id="GO:0016153">
    <property type="term" value="F:urocanate hydratase activity"/>
    <property type="evidence" value="ECO:0007669"/>
    <property type="project" value="UniProtKB-EC"/>
</dbReference>
<gene>
    <name evidence="2" type="ORF">E1262_30045</name>
</gene>
<reference evidence="2 3" key="1">
    <citation type="submission" date="2019-02" db="EMBL/GenBank/DDBJ databases">
        <title>Draft genome sequences of novel Actinobacteria.</title>
        <authorList>
            <person name="Sahin N."/>
            <person name="Ay H."/>
            <person name="Saygin H."/>
        </authorList>
    </citation>
    <scope>NUCLEOTIDE SEQUENCE [LARGE SCALE GENOMIC DNA]</scope>
    <source>
        <strain evidence="2 3">8K307</strain>
    </source>
</reference>
<keyword evidence="3" id="KW-1185">Reference proteome</keyword>